<evidence type="ECO:0000313" key="2">
    <source>
        <dbReference type="EMBL" id="PRX15270.1"/>
    </source>
</evidence>
<evidence type="ECO:0000313" key="1">
    <source>
        <dbReference type="EMBL" id="KEZ92434.1"/>
    </source>
</evidence>
<proteinExistence type="predicted"/>
<accession>A0A084JU00</accession>
<gene>
    <name evidence="1" type="ORF">IL45_09790</name>
    <name evidence="2" type="ORF">LY02_00485</name>
</gene>
<comment type="caution">
    <text evidence="1">The sequence shown here is derived from an EMBL/GenBank/DDBJ whole genome shotgun (WGS) entry which is preliminary data.</text>
</comment>
<dbReference type="OrthoDB" id="1115230at2"/>
<dbReference type="GeneID" id="90597180"/>
<keyword evidence="4" id="KW-1185">Reference proteome</keyword>
<evidence type="ECO:0000313" key="4">
    <source>
        <dbReference type="Proteomes" id="UP000239997"/>
    </source>
</evidence>
<evidence type="ECO:0000313" key="3">
    <source>
        <dbReference type="Proteomes" id="UP000028531"/>
    </source>
</evidence>
<dbReference type="EMBL" id="PVNA01000001">
    <property type="protein sequence ID" value="PRX15270.1"/>
    <property type="molecule type" value="Genomic_DNA"/>
</dbReference>
<reference evidence="2 4" key="2">
    <citation type="submission" date="2018-03" db="EMBL/GenBank/DDBJ databases">
        <title>Genomic Encyclopedia of Archaeal and Bacterial Type Strains, Phase II (KMG-II): from individual species to whole genera.</title>
        <authorList>
            <person name="Goeker M."/>
        </authorList>
    </citation>
    <scope>NUCLEOTIDE SEQUENCE [LARGE SCALE GENOMIC DNA]</scope>
    <source>
        <strain evidence="2 4">DSM 22727</strain>
    </source>
</reference>
<sequence length="325" mass="36790">MRSIVYIFLAMITLTGCNDAPVIVTDSAGRMNDILLVIDNDLWENEVGDSIRQILAAPVDGLVREEPQFSLNQIEPDSFAGLLMKNRNYLKVETSNKEPGVTVTTGLYANPQTGVIIRGKDAAGVIEQIITNAQQIKTIFNDGEIKEKQRLMKKVGLNVDQIKERFGIELIAPRSYRYAAPDDKDFFWLRRNIKEGTMDIMIYEVDRDKIPQDSNVVASITKVRDSVGSLKVPVDNGEFITERAFSPYVNESQVDGKFAYETKGLWEVSGQFMSGPFLNYAIYNKEKNNWLVIEGYIFAPSAKQRNYLFELESILKSVKFISQED</sequence>
<dbReference type="Pfam" id="PF16125">
    <property type="entry name" value="DUF4837"/>
    <property type="match status" value="1"/>
</dbReference>
<organism evidence="1 3">
    <name type="scientific">Nonlabens ulvanivorans</name>
    <name type="common">Persicivirga ulvanivorans</name>
    <dbReference type="NCBI Taxonomy" id="906888"/>
    <lineage>
        <taxon>Bacteria</taxon>
        <taxon>Pseudomonadati</taxon>
        <taxon>Bacteroidota</taxon>
        <taxon>Flavobacteriia</taxon>
        <taxon>Flavobacteriales</taxon>
        <taxon>Flavobacteriaceae</taxon>
        <taxon>Nonlabens</taxon>
    </lineage>
</organism>
<dbReference type="Proteomes" id="UP000028531">
    <property type="component" value="Unassembled WGS sequence"/>
</dbReference>
<dbReference type="RefSeq" id="WP_036583245.1">
    <property type="nucleotide sequence ID" value="NZ_CP136694.1"/>
</dbReference>
<dbReference type="Proteomes" id="UP000239997">
    <property type="component" value="Unassembled WGS sequence"/>
</dbReference>
<reference evidence="1 3" key="1">
    <citation type="submission" date="2014-07" db="EMBL/GenBank/DDBJ databases">
        <title>Draft genome sequence of Nonlabens ulvanivorans, an ulvan degrading bacterium.</title>
        <authorList>
            <person name="Kopel M."/>
            <person name="Helbert W."/>
            <person name="Henrissat B."/>
            <person name="Doniger T."/>
            <person name="Banin E."/>
        </authorList>
    </citation>
    <scope>NUCLEOTIDE SEQUENCE [LARGE SCALE GENOMIC DNA]</scope>
    <source>
        <strain evidence="1 3">PLR</strain>
    </source>
</reference>
<dbReference type="InterPro" id="IPR032286">
    <property type="entry name" value="DUF4837"/>
</dbReference>
<dbReference type="PROSITE" id="PS51257">
    <property type="entry name" value="PROKAR_LIPOPROTEIN"/>
    <property type="match status" value="1"/>
</dbReference>
<dbReference type="EMBL" id="JPJI01000032">
    <property type="protein sequence ID" value="KEZ92434.1"/>
    <property type="molecule type" value="Genomic_DNA"/>
</dbReference>
<protein>
    <submittedName>
        <fullName evidence="2">Uncharacterized protein DUF4837</fullName>
    </submittedName>
</protein>
<name>A0A084JU00_NONUL</name>
<dbReference type="AlphaFoldDB" id="A0A084JU00"/>